<dbReference type="RefSeq" id="WP_169579966.1">
    <property type="nucleotide sequence ID" value="NZ_CP051480.1"/>
</dbReference>
<proteinExistence type="predicted"/>
<evidence type="ECO:0000313" key="1">
    <source>
        <dbReference type="EMBL" id="QJG66135.1"/>
    </source>
</evidence>
<gene>
    <name evidence="1" type="ORF">HGG64_00090</name>
</gene>
<dbReference type="AlphaFoldDB" id="A0A858U4E1"/>
<name>A0A858U4E1_9MOLU</name>
<organism evidence="1 2">
    <name type="scientific">Mycoplasma phocoeninasale</name>
    <dbReference type="NCBI Taxonomy" id="2726117"/>
    <lineage>
        <taxon>Bacteria</taxon>
        <taxon>Bacillati</taxon>
        <taxon>Mycoplasmatota</taxon>
        <taxon>Mollicutes</taxon>
        <taxon>Mycoplasmataceae</taxon>
        <taxon>Mycoplasma</taxon>
    </lineage>
</organism>
<dbReference type="Proteomes" id="UP000501728">
    <property type="component" value="Chromosome"/>
</dbReference>
<dbReference type="KEGG" id="mphn:HGG64_00090"/>
<evidence type="ECO:0000313" key="2">
    <source>
        <dbReference type="Proteomes" id="UP000501728"/>
    </source>
</evidence>
<dbReference type="EMBL" id="CP051480">
    <property type="protein sequence ID" value="QJG66135.1"/>
    <property type="molecule type" value="Genomic_DNA"/>
</dbReference>
<protein>
    <submittedName>
        <fullName evidence="1">Uncharacterized protein</fullName>
    </submittedName>
</protein>
<reference evidence="1 2" key="1">
    <citation type="submission" date="2020-04" db="EMBL/GenBank/DDBJ databases">
        <title>Novel Mycoplasma species detected in Phocoena phocoena (harbor porpoise) from the USA.</title>
        <authorList>
            <person name="Volokhov D.V."/>
        </authorList>
    </citation>
    <scope>NUCLEOTIDE SEQUENCE [LARGE SCALE GENOMIC DNA]</scope>
    <source>
        <strain evidence="1 2">C264-NAS</strain>
    </source>
</reference>
<keyword evidence="2" id="KW-1185">Reference proteome</keyword>
<sequence>MVYIKNLKSLELVEFNGIIAIQSNNSNKLLASLFQYELENQETIFQIEGNDISIKNAMIIDNLTRLSDLYTFSTKNILSKMILGNEKLEYNNFINIPYLVSEFEAINDKISKNFLNINFDKSKLFKSLLDINQDIFIDKDNFDKWLDNYGSDSLSKSVIILNNLDFANFQYLEKYLNKFYFIIFTSNIFQLAANFEQLEQCAIVENNRGIYINSGIAIHNWIENKKNTSLEMKESYELLKNDEIIQIELKKYLIK</sequence>
<accession>A0A858U4E1</accession>